<evidence type="ECO:0000313" key="3">
    <source>
        <dbReference type="Proteomes" id="UP000256838"/>
    </source>
</evidence>
<gene>
    <name evidence="2" type="ORF">DWV00_08900</name>
</gene>
<evidence type="ECO:0000313" key="2">
    <source>
        <dbReference type="EMBL" id="RDU99230.1"/>
    </source>
</evidence>
<feature type="compositionally biased region" description="Low complexity" evidence="1">
    <location>
        <begin position="61"/>
        <end position="82"/>
    </location>
</feature>
<comment type="caution">
    <text evidence="2">The sequence shown here is derived from an EMBL/GenBank/DDBJ whole genome shotgun (WGS) entry which is preliminary data.</text>
</comment>
<dbReference type="AlphaFoldDB" id="A0A3D8K251"/>
<dbReference type="InterPro" id="IPR024400">
    <property type="entry name" value="DUF2635"/>
</dbReference>
<evidence type="ECO:0000256" key="1">
    <source>
        <dbReference type="SAM" id="MobiDB-lite"/>
    </source>
</evidence>
<organism evidence="2 3">
    <name type="scientific">Trinickia dinghuensis</name>
    <dbReference type="NCBI Taxonomy" id="2291023"/>
    <lineage>
        <taxon>Bacteria</taxon>
        <taxon>Pseudomonadati</taxon>
        <taxon>Pseudomonadota</taxon>
        <taxon>Betaproteobacteria</taxon>
        <taxon>Burkholderiales</taxon>
        <taxon>Burkholderiaceae</taxon>
        <taxon>Trinickia</taxon>
    </lineage>
</organism>
<sequence length="91" mass="9555">MFVKPAPGLLLRDPVTKQLLSAAPVEGLKKPVTIVPAQGMEVSDFDLFWLRRIRDGDAVKAEPQTETSKTTTVSATGAAAAPAPAPEEGAK</sequence>
<name>A0A3D8K251_9BURK</name>
<dbReference type="Pfam" id="PF10948">
    <property type="entry name" value="DUF2635"/>
    <property type="match status" value="1"/>
</dbReference>
<dbReference type="RefSeq" id="WP_115533204.1">
    <property type="nucleotide sequence ID" value="NZ_QRGA01000005.1"/>
</dbReference>
<protein>
    <submittedName>
        <fullName evidence="2">DUF2635 domain-containing protein</fullName>
    </submittedName>
</protein>
<dbReference type="OrthoDB" id="8689507at2"/>
<feature type="region of interest" description="Disordered" evidence="1">
    <location>
        <begin position="59"/>
        <end position="91"/>
    </location>
</feature>
<reference evidence="2 3" key="1">
    <citation type="submission" date="2018-08" db="EMBL/GenBank/DDBJ databases">
        <title>Paraburkholderia sp. DHOM06 isolated from forest soil.</title>
        <authorList>
            <person name="Gao Z.-H."/>
            <person name="Qiu L.-H."/>
        </authorList>
    </citation>
    <scope>NUCLEOTIDE SEQUENCE [LARGE SCALE GENOMIC DNA]</scope>
    <source>
        <strain evidence="2 3">DHOM06</strain>
    </source>
</reference>
<keyword evidence="3" id="KW-1185">Reference proteome</keyword>
<proteinExistence type="predicted"/>
<dbReference type="Proteomes" id="UP000256838">
    <property type="component" value="Unassembled WGS sequence"/>
</dbReference>
<accession>A0A3D8K251</accession>
<dbReference type="EMBL" id="QRGA01000005">
    <property type="protein sequence ID" value="RDU99230.1"/>
    <property type="molecule type" value="Genomic_DNA"/>
</dbReference>